<comment type="subcellular location">
    <subcellularLocation>
        <location evidence="1">Cell membrane</location>
    </subcellularLocation>
</comment>
<reference evidence="4" key="1">
    <citation type="submission" date="2020-07" db="EMBL/GenBank/DDBJ databases">
        <title>Ethylene signaling mediates host invasion by parasitic plants.</title>
        <authorList>
            <person name="Yoshida S."/>
        </authorList>
    </citation>
    <scope>NUCLEOTIDE SEQUENCE</scope>
    <source>
        <strain evidence="4">Okayama</strain>
    </source>
</reference>
<proteinExistence type="predicted"/>
<keyword evidence="5" id="KW-1185">Reference proteome</keyword>
<evidence type="ECO:0000256" key="1">
    <source>
        <dbReference type="ARBA" id="ARBA00004236"/>
    </source>
</evidence>
<dbReference type="SUPFAM" id="SSF56112">
    <property type="entry name" value="Protein kinase-like (PK-like)"/>
    <property type="match status" value="1"/>
</dbReference>
<keyword evidence="2" id="KW-0472">Membrane</keyword>
<dbReference type="Gene3D" id="3.30.200.20">
    <property type="entry name" value="Phosphorylase Kinase, domain 1"/>
    <property type="match status" value="1"/>
</dbReference>
<name>A0A830CY42_9LAMI</name>
<keyword evidence="4" id="KW-0808">Transferase</keyword>
<dbReference type="InterPro" id="IPR001245">
    <property type="entry name" value="Ser-Thr/Tyr_kinase_cat_dom"/>
</dbReference>
<accession>A0A830CY42</accession>
<keyword evidence="2" id="KW-1003">Cell membrane</keyword>
<comment type="caution">
    <text evidence="4">The sequence shown here is derived from an EMBL/GenBank/DDBJ whole genome shotgun (WGS) entry which is preliminary data.</text>
</comment>
<sequence>KARPIIRNRMPPSSTWPRIGFWYSQQPFVRRPIGPSQQQISLVPIHLSIYSPNVKISWLEEEDSKTSTKGTLTPRTYKTVCSKNPTPVAVKVHDGDNSYQGHMEWLVDVIFLGQLSHPNLVKFIGYCCEDEHRVLIYESVSSADVVDLNEDSVWCNKGVKLEAIEGGYEPPLIPAMLKLKKSGDGSNRRLKMTSGGGS</sequence>
<keyword evidence="4" id="KW-0675">Receptor</keyword>
<evidence type="ECO:0000259" key="3">
    <source>
        <dbReference type="Pfam" id="PF07714"/>
    </source>
</evidence>
<dbReference type="Pfam" id="PF07714">
    <property type="entry name" value="PK_Tyr_Ser-Thr"/>
    <property type="match status" value="1"/>
</dbReference>
<dbReference type="OrthoDB" id="4062651at2759"/>
<evidence type="ECO:0000313" key="4">
    <source>
        <dbReference type="EMBL" id="GFQ02499.1"/>
    </source>
</evidence>
<dbReference type="AlphaFoldDB" id="A0A830CY42"/>
<dbReference type="InterPro" id="IPR050823">
    <property type="entry name" value="Plant_Ser_Thr_Prot_Kinase"/>
</dbReference>
<feature type="non-terminal residue" evidence="4">
    <location>
        <position position="1"/>
    </location>
</feature>
<dbReference type="PANTHER" id="PTHR45621">
    <property type="entry name" value="OS01G0588500 PROTEIN-RELATED"/>
    <property type="match status" value="1"/>
</dbReference>
<organism evidence="4 5">
    <name type="scientific">Phtheirospermum japonicum</name>
    <dbReference type="NCBI Taxonomy" id="374723"/>
    <lineage>
        <taxon>Eukaryota</taxon>
        <taxon>Viridiplantae</taxon>
        <taxon>Streptophyta</taxon>
        <taxon>Embryophyta</taxon>
        <taxon>Tracheophyta</taxon>
        <taxon>Spermatophyta</taxon>
        <taxon>Magnoliopsida</taxon>
        <taxon>eudicotyledons</taxon>
        <taxon>Gunneridae</taxon>
        <taxon>Pentapetalae</taxon>
        <taxon>asterids</taxon>
        <taxon>lamiids</taxon>
        <taxon>Lamiales</taxon>
        <taxon>Orobanchaceae</taxon>
        <taxon>Orobanchaceae incertae sedis</taxon>
        <taxon>Phtheirospermum</taxon>
    </lineage>
</organism>
<evidence type="ECO:0000313" key="5">
    <source>
        <dbReference type="Proteomes" id="UP000653305"/>
    </source>
</evidence>
<dbReference type="EMBL" id="BMAC01000751">
    <property type="protein sequence ID" value="GFQ02499.1"/>
    <property type="molecule type" value="Genomic_DNA"/>
</dbReference>
<dbReference type="InterPro" id="IPR011009">
    <property type="entry name" value="Kinase-like_dom_sf"/>
</dbReference>
<gene>
    <name evidence="4" type="ORF">PHJA_002393800</name>
</gene>
<keyword evidence="4" id="KW-0418">Kinase</keyword>
<feature type="domain" description="Serine-threonine/tyrosine-protein kinase catalytic" evidence="3">
    <location>
        <begin position="76"/>
        <end position="146"/>
    </location>
</feature>
<protein>
    <submittedName>
        <fullName evidence="4">Probable receptor-like protein kinase at5g56460</fullName>
    </submittedName>
</protein>
<evidence type="ECO:0000256" key="2">
    <source>
        <dbReference type="ARBA" id="ARBA00022475"/>
    </source>
</evidence>
<dbReference type="GO" id="GO:0005886">
    <property type="term" value="C:plasma membrane"/>
    <property type="evidence" value="ECO:0007669"/>
    <property type="project" value="UniProtKB-SubCell"/>
</dbReference>
<dbReference type="GO" id="GO:0004672">
    <property type="term" value="F:protein kinase activity"/>
    <property type="evidence" value="ECO:0007669"/>
    <property type="project" value="InterPro"/>
</dbReference>
<dbReference type="Proteomes" id="UP000653305">
    <property type="component" value="Unassembled WGS sequence"/>
</dbReference>